<feature type="region of interest" description="Disordered" evidence="2">
    <location>
        <begin position="228"/>
        <end position="267"/>
    </location>
</feature>
<evidence type="ECO:0000256" key="1">
    <source>
        <dbReference type="SAM" id="Coils"/>
    </source>
</evidence>
<organism evidence="3 4">
    <name type="scientific">Scleroderma citrinum Foug A</name>
    <dbReference type="NCBI Taxonomy" id="1036808"/>
    <lineage>
        <taxon>Eukaryota</taxon>
        <taxon>Fungi</taxon>
        <taxon>Dikarya</taxon>
        <taxon>Basidiomycota</taxon>
        <taxon>Agaricomycotina</taxon>
        <taxon>Agaricomycetes</taxon>
        <taxon>Agaricomycetidae</taxon>
        <taxon>Boletales</taxon>
        <taxon>Sclerodermatineae</taxon>
        <taxon>Sclerodermataceae</taxon>
        <taxon>Scleroderma</taxon>
    </lineage>
</organism>
<evidence type="ECO:0000313" key="3">
    <source>
        <dbReference type="EMBL" id="KIM61171.1"/>
    </source>
</evidence>
<reference evidence="4" key="2">
    <citation type="submission" date="2015-01" db="EMBL/GenBank/DDBJ databases">
        <title>Evolutionary Origins and Diversification of the Mycorrhizal Mutualists.</title>
        <authorList>
            <consortium name="DOE Joint Genome Institute"/>
            <consortium name="Mycorrhizal Genomics Consortium"/>
            <person name="Kohler A."/>
            <person name="Kuo A."/>
            <person name="Nagy L.G."/>
            <person name="Floudas D."/>
            <person name="Copeland A."/>
            <person name="Barry K.W."/>
            <person name="Cichocki N."/>
            <person name="Veneault-Fourrey C."/>
            <person name="LaButti K."/>
            <person name="Lindquist E.A."/>
            <person name="Lipzen A."/>
            <person name="Lundell T."/>
            <person name="Morin E."/>
            <person name="Murat C."/>
            <person name="Riley R."/>
            <person name="Ohm R."/>
            <person name="Sun H."/>
            <person name="Tunlid A."/>
            <person name="Henrissat B."/>
            <person name="Grigoriev I.V."/>
            <person name="Hibbett D.S."/>
            <person name="Martin F."/>
        </authorList>
    </citation>
    <scope>NUCLEOTIDE SEQUENCE [LARGE SCALE GENOMIC DNA]</scope>
    <source>
        <strain evidence="4">Foug A</strain>
    </source>
</reference>
<dbReference type="STRING" id="1036808.A0A0C3DZ91"/>
<dbReference type="Proteomes" id="UP000053989">
    <property type="component" value="Unassembled WGS sequence"/>
</dbReference>
<reference evidence="3 4" key="1">
    <citation type="submission" date="2014-04" db="EMBL/GenBank/DDBJ databases">
        <authorList>
            <consortium name="DOE Joint Genome Institute"/>
            <person name="Kuo A."/>
            <person name="Kohler A."/>
            <person name="Nagy L.G."/>
            <person name="Floudas D."/>
            <person name="Copeland A."/>
            <person name="Barry K.W."/>
            <person name="Cichocki N."/>
            <person name="Veneault-Fourrey C."/>
            <person name="LaButti K."/>
            <person name="Lindquist E.A."/>
            <person name="Lipzen A."/>
            <person name="Lundell T."/>
            <person name="Morin E."/>
            <person name="Murat C."/>
            <person name="Sun H."/>
            <person name="Tunlid A."/>
            <person name="Henrissat B."/>
            <person name="Grigoriev I.V."/>
            <person name="Hibbett D.S."/>
            <person name="Martin F."/>
            <person name="Nordberg H.P."/>
            <person name="Cantor M.N."/>
            <person name="Hua S.X."/>
        </authorList>
    </citation>
    <scope>NUCLEOTIDE SEQUENCE [LARGE SCALE GENOMIC DNA]</scope>
    <source>
        <strain evidence="3 4">Foug A</strain>
    </source>
</reference>
<dbReference type="AlphaFoldDB" id="A0A0C3DZ91"/>
<dbReference type="EMBL" id="KN822055">
    <property type="protein sequence ID" value="KIM61171.1"/>
    <property type="molecule type" value="Genomic_DNA"/>
</dbReference>
<proteinExistence type="predicted"/>
<dbReference type="OrthoDB" id="3269403at2759"/>
<keyword evidence="1" id="KW-0175">Coiled coil</keyword>
<evidence type="ECO:0000256" key="2">
    <source>
        <dbReference type="SAM" id="MobiDB-lite"/>
    </source>
</evidence>
<feature type="compositionally biased region" description="Acidic residues" evidence="2">
    <location>
        <begin position="257"/>
        <end position="266"/>
    </location>
</feature>
<accession>A0A0C3DZ91</accession>
<feature type="compositionally biased region" description="Polar residues" evidence="2">
    <location>
        <begin position="239"/>
        <end position="251"/>
    </location>
</feature>
<dbReference type="InParanoid" id="A0A0C3DZ91"/>
<feature type="compositionally biased region" description="Basic and acidic residues" evidence="2">
    <location>
        <begin position="228"/>
        <end position="238"/>
    </location>
</feature>
<sequence length="545" mass="63109">MLHHIWKVTPVHCLLRITHLLTSYLTKAKHMPHEQILPTSGLLVAKRLRWELYQKERLVQRLHEELYEQGQIQREENENSLQHYKSLCNKALVVTQQKFDKQNSDIQGLLKAWETEVHALQRAIDHQNQEHTTLHVQMSRDHELVEQRHVVEMENLRNQFQCNMQAQRDELLQLANANLASALQQHDNEVGIKTADMEQRMRQELDRTSKAMMVEKERELANIAQHYSHREQDEEHQSHPSAASPNCSRSVPQEVVSSEDEGEEADGAAPHIPLMTKAIAKAFEITKKIKDREVTLEKATEPNHHRDFILGEAQCLLKDEFGITQDIDFVAHQLASVDDVQAYEGDDGPGPDLDDLMFDLGQNYASPWNSCVLDILLCKFQEHCDKENWPVKKSNNYIWEVIKNRYKRLRSVWLNGQPKLIQNGVLETPVEKYQRQVAVLDHIVKLRAKNGDDDLATWEWLQRLVKLLGEQGMSSEESAIENNLDIVDVERIIDSDIFSHRGAKPVKGLPVDLYDRAWLTGLAQQEVDFLEMSLNRFIWMKVATV</sequence>
<dbReference type="HOGENOM" id="CLU_499823_0_0_1"/>
<protein>
    <submittedName>
        <fullName evidence="3">Uncharacterized protein</fullName>
    </submittedName>
</protein>
<evidence type="ECO:0000313" key="4">
    <source>
        <dbReference type="Proteomes" id="UP000053989"/>
    </source>
</evidence>
<keyword evidence="4" id="KW-1185">Reference proteome</keyword>
<name>A0A0C3DZ91_9AGAM</name>
<feature type="coiled-coil region" evidence="1">
    <location>
        <begin position="110"/>
        <end position="170"/>
    </location>
</feature>
<gene>
    <name evidence="3" type="ORF">SCLCIDRAFT_26147</name>
</gene>